<feature type="region of interest" description="Disordered" evidence="1">
    <location>
        <begin position="116"/>
        <end position="138"/>
    </location>
</feature>
<name>A0A645F857_9ZZZZ</name>
<organism evidence="2">
    <name type="scientific">bioreactor metagenome</name>
    <dbReference type="NCBI Taxonomy" id="1076179"/>
    <lineage>
        <taxon>unclassified sequences</taxon>
        <taxon>metagenomes</taxon>
        <taxon>ecological metagenomes</taxon>
    </lineage>
</organism>
<reference evidence="2" key="1">
    <citation type="submission" date="2019-08" db="EMBL/GenBank/DDBJ databases">
        <authorList>
            <person name="Kucharzyk K."/>
            <person name="Murdoch R.W."/>
            <person name="Higgins S."/>
            <person name="Loffler F."/>
        </authorList>
    </citation>
    <scope>NUCLEOTIDE SEQUENCE</scope>
</reference>
<protein>
    <submittedName>
        <fullName evidence="2">Uncharacterized protein</fullName>
    </submittedName>
</protein>
<evidence type="ECO:0000256" key="1">
    <source>
        <dbReference type="SAM" id="MobiDB-lite"/>
    </source>
</evidence>
<gene>
    <name evidence="2" type="ORF">SDC9_157833</name>
</gene>
<dbReference type="EMBL" id="VSSQ01056696">
    <property type="protein sequence ID" value="MPN10538.1"/>
    <property type="molecule type" value="Genomic_DNA"/>
</dbReference>
<evidence type="ECO:0000313" key="2">
    <source>
        <dbReference type="EMBL" id="MPN10538.1"/>
    </source>
</evidence>
<comment type="caution">
    <text evidence="2">The sequence shown here is derived from an EMBL/GenBank/DDBJ whole genome shotgun (WGS) entry which is preliminary data.</text>
</comment>
<accession>A0A645F857</accession>
<proteinExistence type="predicted"/>
<dbReference type="AlphaFoldDB" id="A0A645F857"/>
<sequence length="138" mass="15737">MPAQHVIAVRDRLQTKVAKGDALHLLVGGMFDDALRVLANAIAVLKLGRMLVCDERQIIQPPARQRTHAPKVGLQVREQIVGQVEPEQRSKLRISIVEIGAPAVRNGMPMRRWRGGRAHRNRRGCRSRRHRHLRPLHR</sequence>